<sequence>MDSILKLIGSCLCYEHVFSRYTVPEVTINGEKYIVNELIAEDNDCYKYTITSQSSLNSARANPSSGSDNNGNKYILKRVNCFTMEDLKIALTEINYYNTFDCKYIMKLVDSQILQQYNGLIHGVPEISNGSSLTLGSSYSSTSTNNISKVCNIVFPYFPLGTIDDLMNKSIINNDFVLNENEIIEILLGVARALQYLHNPELRNESHHIEPSNNINTTVNDTYKTTTPILKSDTPLEHILNESETVSSGSNFNNNVYIGMNLSPFNIFIQKNQQNDNEEYEFTPVIGDLSCCIKSSEICNSIQFKEWLDRIGHVEYKAPELIQKNIEVISTKSDIWSFGCLTYALIYGTSPFKREEELRGSSLSYSVNIGKFSFPEKAEKYTDTAFTKLNELNELITKCLKVDPNQRLDTTSVIEFITTL</sequence>
<keyword evidence="11" id="KW-1185">Reference proteome</keyword>
<dbReference type="OMA" id="NESHHIE"/>
<dbReference type="PANTHER" id="PTHR45998">
    <property type="entry name" value="SERINE/THREONINE-PROTEIN KINASE 16"/>
    <property type="match status" value="1"/>
</dbReference>
<dbReference type="GeneID" id="11533840"/>
<dbReference type="SMART" id="SM00220">
    <property type="entry name" value="S_TKc"/>
    <property type="match status" value="1"/>
</dbReference>
<dbReference type="eggNOG" id="KOG2345">
    <property type="taxonomic scope" value="Eukaryota"/>
</dbReference>
<dbReference type="OrthoDB" id="248923at2759"/>
<dbReference type="InterPro" id="IPR011009">
    <property type="entry name" value="Kinase-like_dom_sf"/>
</dbReference>
<dbReference type="EMBL" id="HE612863">
    <property type="protein sequence ID" value="CCE64393.1"/>
    <property type="molecule type" value="Genomic_DNA"/>
</dbReference>
<accession>G8BWE2</accession>
<dbReference type="InterPro" id="IPR000719">
    <property type="entry name" value="Prot_kinase_dom"/>
</dbReference>
<name>G8BWE2_TETPH</name>
<dbReference type="STRING" id="1071381.G8BWE2"/>
<organism evidence="10 11">
    <name type="scientific">Tetrapisispora phaffii (strain ATCC 24235 / CBS 4417 / NBRC 1672 / NRRL Y-8282 / UCD 70-5)</name>
    <name type="common">Yeast</name>
    <name type="synonym">Fabospora phaffii</name>
    <dbReference type="NCBI Taxonomy" id="1071381"/>
    <lineage>
        <taxon>Eukaryota</taxon>
        <taxon>Fungi</taxon>
        <taxon>Dikarya</taxon>
        <taxon>Ascomycota</taxon>
        <taxon>Saccharomycotina</taxon>
        <taxon>Saccharomycetes</taxon>
        <taxon>Saccharomycetales</taxon>
        <taxon>Saccharomycetaceae</taxon>
        <taxon>Tetrapisispora</taxon>
    </lineage>
</organism>
<dbReference type="RefSeq" id="XP_003686827.1">
    <property type="nucleotide sequence ID" value="XM_003686779.1"/>
</dbReference>
<dbReference type="GO" id="GO:0032889">
    <property type="term" value="P:regulation of vacuole fusion, non-autophagic"/>
    <property type="evidence" value="ECO:0007669"/>
    <property type="project" value="TreeGrafter"/>
</dbReference>
<evidence type="ECO:0000256" key="1">
    <source>
        <dbReference type="ARBA" id="ARBA00012513"/>
    </source>
</evidence>
<keyword evidence="3" id="KW-0808">Transferase</keyword>
<dbReference type="PANTHER" id="PTHR45998:SF2">
    <property type="entry name" value="SERINE_THREONINE-PROTEIN KINASE 16"/>
    <property type="match status" value="1"/>
</dbReference>
<evidence type="ECO:0000256" key="7">
    <source>
        <dbReference type="ARBA" id="ARBA00047899"/>
    </source>
</evidence>
<dbReference type="Pfam" id="PF00069">
    <property type="entry name" value="Pkinase"/>
    <property type="match status" value="1"/>
</dbReference>
<dbReference type="GO" id="GO:0006624">
    <property type="term" value="P:vacuolar protein processing"/>
    <property type="evidence" value="ECO:0007669"/>
    <property type="project" value="TreeGrafter"/>
</dbReference>
<dbReference type="PROSITE" id="PS50011">
    <property type="entry name" value="PROTEIN_KINASE_DOM"/>
    <property type="match status" value="1"/>
</dbReference>
<evidence type="ECO:0000256" key="6">
    <source>
        <dbReference type="ARBA" id="ARBA00022840"/>
    </source>
</evidence>
<evidence type="ECO:0000313" key="11">
    <source>
        <dbReference type="Proteomes" id="UP000005666"/>
    </source>
</evidence>
<feature type="domain" description="Protein kinase" evidence="9">
    <location>
        <begin position="59"/>
        <end position="420"/>
    </location>
</feature>
<proteinExistence type="predicted"/>
<keyword evidence="5" id="KW-0418">Kinase</keyword>
<keyword evidence="4" id="KW-0547">Nucleotide-binding</keyword>
<keyword evidence="2" id="KW-0723">Serine/threonine-protein kinase</keyword>
<dbReference type="EC" id="2.7.11.1" evidence="1"/>
<dbReference type="GO" id="GO:0005773">
    <property type="term" value="C:vacuole"/>
    <property type="evidence" value="ECO:0007669"/>
    <property type="project" value="GOC"/>
</dbReference>
<evidence type="ECO:0000256" key="3">
    <source>
        <dbReference type="ARBA" id="ARBA00022679"/>
    </source>
</evidence>
<protein>
    <recommendedName>
        <fullName evidence="1">non-specific serine/threonine protein kinase</fullName>
        <ecNumber evidence="1">2.7.11.1</ecNumber>
    </recommendedName>
</protein>
<keyword evidence="6" id="KW-0067">ATP-binding</keyword>
<dbReference type="InterPro" id="IPR052239">
    <property type="entry name" value="Ser/Thr-specific_kinases"/>
</dbReference>
<evidence type="ECO:0000256" key="8">
    <source>
        <dbReference type="ARBA" id="ARBA00048679"/>
    </source>
</evidence>
<dbReference type="SUPFAM" id="SSF56112">
    <property type="entry name" value="Protein kinase-like (PK-like)"/>
    <property type="match status" value="1"/>
</dbReference>
<gene>
    <name evidence="10" type="primary">TPHA0H01880</name>
    <name evidence="10" type="ordered locus">TPHA_0H01880</name>
</gene>
<dbReference type="Proteomes" id="UP000005666">
    <property type="component" value="Chromosome 8"/>
</dbReference>
<evidence type="ECO:0000259" key="9">
    <source>
        <dbReference type="PROSITE" id="PS50011"/>
    </source>
</evidence>
<dbReference type="AlphaFoldDB" id="G8BWE2"/>
<evidence type="ECO:0000256" key="2">
    <source>
        <dbReference type="ARBA" id="ARBA00022527"/>
    </source>
</evidence>
<dbReference type="HOGENOM" id="CLU_000288_109_1_1"/>
<dbReference type="GO" id="GO:0005794">
    <property type="term" value="C:Golgi apparatus"/>
    <property type="evidence" value="ECO:0007669"/>
    <property type="project" value="TreeGrafter"/>
</dbReference>
<dbReference type="GO" id="GO:0004674">
    <property type="term" value="F:protein serine/threonine kinase activity"/>
    <property type="evidence" value="ECO:0007669"/>
    <property type="project" value="UniProtKB-KW"/>
</dbReference>
<reference evidence="10 11" key="1">
    <citation type="journal article" date="2011" name="Proc. Natl. Acad. Sci. U.S.A.">
        <title>Evolutionary erosion of yeast sex chromosomes by mating-type switching accidents.</title>
        <authorList>
            <person name="Gordon J.L."/>
            <person name="Armisen D."/>
            <person name="Proux-Wera E."/>
            <person name="Oheigeartaigh S.S."/>
            <person name="Byrne K.P."/>
            <person name="Wolfe K.H."/>
        </authorList>
    </citation>
    <scope>NUCLEOTIDE SEQUENCE [LARGE SCALE GENOMIC DNA]</scope>
    <source>
        <strain evidence="11">ATCC 24235 / CBS 4417 / NBRC 1672 / NRRL Y-8282 / UCD 70-5</strain>
    </source>
</reference>
<dbReference type="Gene3D" id="1.10.510.10">
    <property type="entry name" value="Transferase(Phosphotransferase) domain 1"/>
    <property type="match status" value="2"/>
</dbReference>
<evidence type="ECO:0000256" key="5">
    <source>
        <dbReference type="ARBA" id="ARBA00022777"/>
    </source>
</evidence>
<dbReference type="GO" id="GO:0005524">
    <property type="term" value="F:ATP binding"/>
    <property type="evidence" value="ECO:0007669"/>
    <property type="project" value="UniProtKB-KW"/>
</dbReference>
<dbReference type="KEGG" id="tpf:TPHA_0H01880"/>
<comment type="catalytic activity">
    <reaction evidence="8">
        <text>L-seryl-[protein] + ATP = O-phospho-L-seryl-[protein] + ADP + H(+)</text>
        <dbReference type="Rhea" id="RHEA:17989"/>
        <dbReference type="Rhea" id="RHEA-COMP:9863"/>
        <dbReference type="Rhea" id="RHEA-COMP:11604"/>
        <dbReference type="ChEBI" id="CHEBI:15378"/>
        <dbReference type="ChEBI" id="CHEBI:29999"/>
        <dbReference type="ChEBI" id="CHEBI:30616"/>
        <dbReference type="ChEBI" id="CHEBI:83421"/>
        <dbReference type="ChEBI" id="CHEBI:456216"/>
        <dbReference type="EC" id="2.7.11.1"/>
    </reaction>
</comment>
<evidence type="ECO:0000256" key="4">
    <source>
        <dbReference type="ARBA" id="ARBA00022741"/>
    </source>
</evidence>
<comment type="catalytic activity">
    <reaction evidence="7">
        <text>L-threonyl-[protein] + ATP = O-phospho-L-threonyl-[protein] + ADP + H(+)</text>
        <dbReference type="Rhea" id="RHEA:46608"/>
        <dbReference type="Rhea" id="RHEA-COMP:11060"/>
        <dbReference type="Rhea" id="RHEA-COMP:11605"/>
        <dbReference type="ChEBI" id="CHEBI:15378"/>
        <dbReference type="ChEBI" id="CHEBI:30013"/>
        <dbReference type="ChEBI" id="CHEBI:30616"/>
        <dbReference type="ChEBI" id="CHEBI:61977"/>
        <dbReference type="ChEBI" id="CHEBI:456216"/>
        <dbReference type="EC" id="2.7.11.1"/>
    </reaction>
</comment>
<evidence type="ECO:0000313" key="10">
    <source>
        <dbReference type="EMBL" id="CCE64393.1"/>
    </source>
</evidence>